<feature type="region of interest" description="Disordered" evidence="1">
    <location>
        <begin position="1"/>
        <end position="82"/>
    </location>
</feature>
<evidence type="ECO:0000313" key="2">
    <source>
        <dbReference type="EMBL" id="CAE7207139.1"/>
    </source>
</evidence>
<name>A0A812JGR1_9DINO</name>
<evidence type="ECO:0000256" key="1">
    <source>
        <dbReference type="SAM" id="MobiDB-lite"/>
    </source>
</evidence>
<comment type="caution">
    <text evidence="2">The sequence shown here is derived from an EMBL/GenBank/DDBJ whole genome shotgun (WGS) entry which is preliminary data.</text>
</comment>
<sequence>MMLKRKVTRTLSTRSVEPPQTDEKEEAAGFLLSSAHSRLAKALTGDADGAGKKQKKAKDKKNKKRAESSDSSSAESAKEGMPELASIFGLPSKEFSRSPKQARAEDLSATQLAMAISNVVDSVCSQDVMEIGGDEALLSQNKDRFKKLKNKDGEGDAINQARAASMRWKKRLANLCQLGCLAADLFLAASIRVSESK</sequence>
<protein>
    <submittedName>
        <fullName evidence="2">Ank2 protein</fullName>
    </submittedName>
</protein>
<gene>
    <name evidence="2" type="primary">Ank2</name>
    <name evidence="2" type="ORF">SNEC2469_LOCUS1853</name>
</gene>
<accession>A0A812JGR1</accession>
<organism evidence="2 3">
    <name type="scientific">Symbiodinium necroappetens</name>
    <dbReference type="NCBI Taxonomy" id="1628268"/>
    <lineage>
        <taxon>Eukaryota</taxon>
        <taxon>Sar</taxon>
        <taxon>Alveolata</taxon>
        <taxon>Dinophyceae</taxon>
        <taxon>Suessiales</taxon>
        <taxon>Symbiodiniaceae</taxon>
        <taxon>Symbiodinium</taxon>
    </lineage>
</organism>
<dbReference type="Proteomes" id="UP000601435">
    <property type="component" value="Unassembled WGS sequence"/>
</dbReference>
<dbReference type="OrthoDB" id="413282at2759"/>
<reference evidence="2" key="1">
    <citation type="submission" date="2021-02" db="EMBL/GenBank/DDBJ databases">
        <authorList>
            <person name="Dougan E. K."/>
            <person name="Rhodes N."/>
            <person name="Thang M."/>
            <person name="Chan C."/>
        </authorList>
    </citation>
    <scope>NUCLEOTIDE SEQUENCE</scope>
</reference>
<dbReference type="AlphaFoldDB" id="A0A812JGR1"/>
<evidence type="ECO:0000313" key="3">
    <source>
        <dbReference type="Proteomes" id="UP000601435"/>
    </source>
</evidence>
<feature type="compositionally biased region" description="Basic residues" evidence="1">
    <location>
        <begin position="52"/>
        <end position="64"/>
    </location>
</feature>
<keyword evidence="3" id="KW-1185">Reference proteome</keyword>
<dbReference type="EMBL" id="CAJNJA010006198">
    <property type="protein sequence ID" value="CAE7207139.1"/>
    <property type="molecule type" value="Genomic_DNA"/>
</dbReference>
<proteinExistence type="predicted"/>